<dbReference type="GO" id="GO:0003677">
    <property type="term" value="F:DNA binding"/>
    <property type="evidence" value="ECO:0007669"/>
    <property type="project" value="UniProtKB-KW"/>
</dbReference>
<dbReference type="Gene3D" id="3.40.50.150">
    <property type="entry name" value="Vaccinia Virus protein VP39"/>
    <property type="match status" value="1"/>
</dbReference>
<dbReference type="PANTHER" id="PTHR13370:SF3">
    <property type="entry name" value="TRNA (GUANINE(10)-N2)-METHYLTRANSFERASE HOMOLOG"/>
    <property type="match status" value="1"/>
</dbReference>
<evidence type="ECO:0000256" key="4">
    <source>
        <dbReference type="ARBA" id="ARBA00022691"/>
    </source>
</evidence>
<evidence type="ECO:0000256" key="1">
    <source>
        <dbReference type="ARBA" id="ARBA00010203"/>
    </source>
</evidence>
<keyword evidence="4" id="KW-0949">S-adenosyl-L-methionine</keyword>
<comment type="similarity">
    <text evidence="1">Belongs to the N(4)/N(6)-methyltransferase family. N(4) subfamily.</text>
</comment>
<evidence type="ECO:0000313" key="10">
    <source>
        <dbReference type="EMBL" id="KKR70028.1"/>
    </source>
</evidence>
<gene>
    <name evidence="10" type="ORF">UU12_C0031G0007</name>
</gene>
<dbReference type="PROSITE" id="PS00093">
    <property type="entry name" value="N4_MTASE"/>
    <property type="match status" value="1"/>
</dbReference>
<keyword evidence="3" id="KW-0808">Transferase</keyword>
<reference evidence="10 11" key="1">
    <citation type="journal article" date="2015" name="Nature">
        <title>rRNA introns, odd ribosomes, and small enigmatic genomes across a large radiation of phyla.</title>
        <authorList>
            <person name="Brown C.T."/>
            <person name="Hug L.A."/>
            <person name="Thomas B.C."/>
            <person name="Sharon I."/>
            <person name="Castelle C.J."/>
            <person name="Singh A."/>
            <person name="Wilkins M.J."/>
            <person name="Williams K.H."/>
            <person name="Banfield J.F."/>
        </authorList>
    </citation>
    <scope>NUCLEOTIDE SEQUENCE [LARGE SCALE GENOMIC DNA]</scope>
</reference>
<dbReference type="EC" id="2.1.1.-" evidence="8"/>
<evidence type="ECO:0000256" key="5">
    <source>
        <dbReference type="ARBA" id="ARBA00022747"/>
    </source>
</evidence>
<dbReference type="STRING" id="1618563.UU12_C0031G0007"/>
<organism evidence="10 11">
    <name type="scientific">Candidatus Woesebacteria bacterium GW2011_GWA2_40_7b</name>
    <dbReference type="NCBI Taxonomy" id="1618563"/>
    <lineage>
        <taxon>Bacteria</taxon>
        <taxon>Candidatus Woeseibacteriota</taxon>
    </lineage>
</organism>
<dbReference type="InterPro" id="IPR017985">
    <property type="entry name" value="MeTrfase_CN4_CS"/>
</dbReference>
<evidence type="ECO:0000313" key="11">
    <source>
        <dbReference type="Proteomes" id="UP000034562"/>
    </source>
</evidence>
<evidence type="ECO:0000256" key="3">
    <source>
        <dbReference type="ARBA" id="ARBA00022679"/>
    </source>
</evidence>
<dbReference type="PRINTS" id="PR00508">
    <property type="entry name" value="S21N4MTFRASE"/>
</dbReference>
<dbReference type="GO" id="GO:0009307">
    <property type="term" value="P:DNA restriction-modification system"/>
    <property type="evidence" value="ECO:0007669"/>
    <property type="project" value="UniProtKB-KW"/>
</dbReference>
<dbReference type="GO" id="GO:0008170">
    <property type="term" value="F:N-methyltransferase activity"/>
    <property type="evidence" value="ECO:0007669"/>
    <property type="project" value="InterPro"/>
</dbReference>
<dbReference type="InterPro" id="IPR002941">
    <property type="entry name" value="DNA_methylase_N4/N6"/>
</dbReference>
<dbReference type="InterPro" id="IPR001091">
    <property type="entry name" value="RM_Methyltransferase"/>
</dbReference>
<keyword evidence="2 10" id="KW-0489">Methyltransferase</keyword>
<evidence type="ECO:0000256" key="8">
    <source>
        <dbReference type="RuleBase" id="RU362026"/>
    </source>
</evidence>
<dbReference type="Proteomes" id="UP000034562">
    <property type="component" value="Unassembled WGS sequence"/>
</dbReference>
<sequence>MNKKSLAYKNTISNFYLGDCVDILKDLNENSVDLIVTSPPYSDQRKGTYGGIHPDSYVEWFLPKSKEFFRVLKPTGTFILNIKEKVVNGERHTYVLDLIKEMRNQGWLWTEEFIWHKKNCHPGKWPNRFRDSWERLIQFNKSKNFSMYQENVMVPIGDWAKTRLKNLSETDKIRDNSKVGSGFGKNVSKWVGKEFVYPTNVLHLATESSNKSHSAAFPTSLPSWFIKLFTKENDVVLDPFLGSGTTAIASSLLGRNSIGIELLDRYFETALQRFQEETKINGVVKTKAKTNEEDIIEISQQSLLYG</sequence>
<name>A0A0G0SYY3_9BACT</name>
<proteinExistence type="inferred from homology"/>
<evidence type="ECO:0000256" key="2">
    <source>
        <dbReference type="ARBA" id="ARBA00022603"/>
    </source>
</evidence>
<accession>A0A0G0SYY3</accession>
<dbReference type="PATRIC" id="fig|1618563.3.peg.543"/>
<comment type="catalytic activity">
    <reaction evidence="7">
        <text>a 2'-deoxycytidine in DNA + S-adenosyl-L-methionine = an N(4)-methyl-2'-deoxycytidine in DNA + S-adenosyl-L-homocysteine + H(+)</text>
        <dbReference type="Rhea" id="RHEA:16857"/>
        <dbReference type="Rhea" id="RHEA-COMP:11369"/>
        <dbReference type="Rhea" id="RHEA-COMP:13674"/>
        <dbReference type="ChEBI" id="CHEBI:15378"/>
        <dbReference type="ChEBI" id="CHEBI:57856"/>
        <dbReference type="ChEBI" id="CHEBI:59789"/>
        <dbReference type="ChEBI" id="CHEBI:85452"/>
        <dbReference type="ChEBI" id="CHEBI:137933"/>
        <dbReference type="EC" id="2.1.1.113"/>
    </reaction>
</comment>
<evidence type="ECO:0000256" key="7">
    <source>
        <dbReference type="ARBA" id="ARBA00049120"/>
    </source>
</evidence>
<dbReference type="Pfam" id="PF01555">
    <property type="entry name" value="N6_N4_Mtase"/>
    <property type="match status" value="1"/>
</dbReference>
<dbReference type="EMBL" id="LBZK01000031">
    <property type="protein sequence ID" value="KKR70028.1"/>
    <property type="molecule type" value="Genomic_DNA"/>
</dbReference>
<evidence type="ECO:0000256" key="6">
    <source>
        <dbReference type="ARBA" id="ARBA00023125"/>
    </source>
</evidence>
<dbReference type="InterPro" id="IPR029063">
    <property type="entry name" value="SAM-dependent_MTases_sf"/>
</dbReference>
<keyword evidence="5" id="KW-0680">Restriction system</keyword>
<dbReference type="GO" id="GO:0005737">
    <property type="term" value="C:cytoplasm"/>
    <property type="evidence" value="ECO:0007669"/>
    <property type="project" value="TreeGrafter"/>
</dbReference>
<dbReference type="PANTHER" id="PTHR13370">
    <property type="entry name" value="RNA METHYLASE-RELATED"/>
    <property type="match status" value="1"/>
</dbReference>
<dbReference type="SUPFAM" id="SSF53335">
    <property type="entry name" value="S-adenosyl-L-methionine-dependent methyltransferases"/>
    <property type="match status" value="1"/>
</dbReference>
<protein>
    <recommendedName>
        <fullName evidence="8">Methyltransferase</fullName>
        <ecNumber evidence="8">2.1.1.-</ecNumber>
    </recommendedName>
</protein>
<dbReference type="AlphaFoldDB" id="A0A0G0SYY3"/>
<evidence type="ECO:0000259" key="9">
    <source>
        <dbReference type="Pfam" id="PF01555"/>
    </source>
</evidence>
<feature type="domain" description="DNA methylase N-4/N-6" evidence="9">
    <location>
        <begin position="32"/>
        <end position="270"/>
    </location>
</feature>
<comment type="caution">
    <text evidence="10">The sequence shown here is derived from an EMBL/GenBank/DDBJ whole genome shotgun (WGS) entry which is preliminary data.</text>
</comment>
<dbReference type="GO" id="GO:0032259">
    <property type="term" value="P:methylation"/>
    <property type="evidence" value="ECO:0007669"/>
    <property type="project" value="UniProtKB-KW"/>
</dbReference>
<dbReference type="GO" id="GO:0015667">
    <property type="term" value="F:site-specific DNA-methyltransferase (cytosine-N4-specific) activity"/>
    <property type="evidence" value="ECO:0007669"/>
    <property type="project" value="UniProtKB-EC"/>
</dbReference>
<keyword evidence="6" id="KW-0238">DNA-binding</keyword>